<evidence type="ECO:0000259" key="2">
    <source>
        <dbReference type="Pfam" id="PF05658"/>
    </source>
</evidence>
<evidence type="ECO:0000313" key="3">
    <source>
        <dbReference type="EMBL" id="NHN24746.1"/>
    </source>
</evidence>
<dbReference type="Proteomes" id="UP000817854">
    <property type="component" value="Unassembled WGS sequence"/>
</dbReference>
<name>A0ABX0IRJ5_9FLAO</name>
<evidence type="ECO:0000256" key="1">
    <source>
        <dbReference type="SAM" id="SignalP"/>
    </source>
</evidence>
<comment type="caution">
    <text evidence="3">The sequence shown here is derived from an EMBL/GenBank/DDBJ whole genome shotgun (WGS) entry which is preliminary data.</text>
</comment>
<dbReference type="RefSeq" id="WP_140960145.1">
    <property type="nucleotide sequence ID" value="NZ_VEVQ02000002.1"/>
</dbReference>
<feature type="domain" description="Trimeric autotransporter adhesin YadA-like head" evidence="2">
    <location>
        <begin position="182"/>
        <end position="205"/>
    </location>
</feature>
<feature type="domain" description="Trimeric autotransporter adhesin YadA-like head" evidence="2">
    <location>
        <begin position="238"/>
        <end position="264"/>
    </location>
</feature>
<evidence type="ECO:0000313" key="4">
    <source>
        <dbReference type="Proteomes" id="UP000817854"/>
    </source>
</evidence>
<sequence length="463" mass="47747">MKRTLLLTIACCFTSFLFSQVGIGTTTPSASSALEIKSKNSGLLIPRISLLSTTDTTTITSPATSLLIYNTATASDVTPGFYYWDTVWKKIGSSVASATGSISGWDLTGNTLSTGSEYLGTNNYYPLLFKVNNSNFGRFHPNGGLAIGSGATSNDNNSIAIGTSANASTSNEAVAIGRSSIASGFQSLALGLSSSATNNETVAIGKVSSATGFKSIALGVSATSSNNNTLALGNSAIASGQQATALGTEANASAQNATAIGYQATATQANSIILGSTTNTNNKVGIGTNTPDERLHVNGSVKIVDGTQANGKVLVSDSHGKASWSDLNELKLYGEIYRNSDTALISGQITLGTNGVVSGSTIVLGTNNIQVQKTGLYRVSYTISLKKNSGGTINPEFFLGIYGTEIPGTRTYATISNGDTRTVSFVKLVNLTAYQPVAIYSSLGDSNTNILANGCNLIVELIK</sequence>
<dbReference type="CDD" id="cd12820">
    <property type="entry name" value="LbR_YadA-like"/>
    <property type="match status" value="1"/>
</dbReference>
<feature type="domain" description="Trimeric autotransporter adhesin YadA-like head" evidence="2">
    <location>
        <begin position="210"/>
        <end position="236"/>
    </location>
</feature>
<feature type="chain" id="PRO_5046835708" description="Trimeric autotransporter adhesin YadA-like head domain-containing protein" evidence="1">
    <location>
        <begin position="20"/>
        <end position="463"/>
    </location>
</feature>
<keyword evidence="4" id="KW-1185">Reference proteome</keyword>
<dbReference type="Pfam" id="PF05658">
    <property type="entry name" value="YadA_head"/>
    <property type="match status" value="4"/>
</dbReference>
<dbReference type="InterPro" id="IPR011049">
    <property type="entry name" value="Serralysin-like_metalloprot_C"/>
</dbReference>
<reference evidence="3" key="2">
    <citation type="submission" date="2020-02" db="EMBL/GenBank/DDBJ databases">
        <title>Flavobacterium profundi sp. nov., isolated from a deep-sea seamount.</title>
        <authorList>
            <person name="Zhang D.-C."/>
        </authorList>
    </citation>
    <scope>NUCLEOTIDE SEQUENCE</scope>
    <source>
        <strain evidence="3">EC11</strain>
    </source>
</reference>
<accession>A0ABX0IRJ5</accession>
<dbReference type="Gene3D" id="2.60.40.4050">
    <property type="match status" value="1"/>
</dbReference>
<feature type="signal peptide" evidence="1">
    <location>
        <begin position="1"/>
        <end position="19"/>
    </location>
</feature>
<proteinExistence type="predicted"/>
<organism evidence="3 4">
    <name type="scientific">Flavobacterium jejuense</name>
    <dbReference type="NCBI Taxonomy" id="1544455"/>
    <lineage>
        <taxon>Bacteria</taxon>
        <taxon>Pseudomonadati</taxon>
        <taxon>Bacteroidota</taxon>
        <taxon>Flavobacteriia</taxon>
        <taxon>Flavobacteriales</taxon>
        <taxon>Flavobacteriaceae</taxon>
        <taxon>Flavobacterium</taxon>
    </lineage>
</organism>
<gene>
    <name evidence="3" type="ORF">FIA58_003570</name>
</gene>
<reference evidence="3" key="1">
    <citation type="submission" date="2019-05" db="EMBL/GenBank/DDBJ databases">
        <authorList>
            <person name="Lianzixin W."/>
        </authorList>
    </citation>
    <scope>NUCLEOTIDE SEQUENCE</scope>
    <source>
        <strain evidence="3">EC11</strain>
    </source>
</reference>
<keyword evidence="1" id="KW-0732">Signal</keyword>
<dbReference type="InterPro" id="IPR008640">
    <property type="entry name" value="Adhesin_Head_dom"/>
</dbReference>
<dbReference type="Gene3D" id="2.150.10.10">
    <property type="entry name" value="Serralysin-like metalloprotease, C-terminal"/>
    <property type="match status" value="1"/>
</dbReference>
<protein>
    <recommendedName>
        <fullName evidence="2">Trimeric autotransporter adhesin YadA-like head domain-containing protein</fullName>
    </recommendedName>
</protein>
<dbReference type="SUPFAM" id="SSF101967">
    <property type="entry name" value="Adhesin YadA, collagen-binding domain"/>
    <property type="match status" value="1"/>
</dbReference>
<feature type="domain" description="Trimeric autotransporter adhesin YadA-like head" evidence="2">
    <location>
        <begin position="144"/>
        <end position="165"/>
    </location>
</feature>
<dbReference type="EMBL" id="VEVQ02000002">
    <property type="protein sequence ID" value="NHN24746.1"/>
    <property type="molecule type" value="Genomic_DNA"/>
</dbReference>